<keyword evidence="10" id="KW-1133">Transmembrane helix</keyword>
<evidence type="ECO:0000256" key="4">
    <source>
        <dbReference type="ARBA" id="ARBA00022617"/>
    </source>
</evidence>
<evidence type="ECO:0000256" key="2">
    <source>
        <dbReference type="ARBA" id="ARBA00005179"/>
    </source>
</evidence>
<dbReference type="AlphaFoldDB" id="A0AAD4LLN1"/>
<keyword evidence="10" id="KW-0812">Transmembrane</keyword>
<reference evidence="11" key="1">
    <citation type="submission" date="2022-01" db="EMBL/GenBank/DDBJ databases">
        <title>Comparative genomics reveals a dynamic genome evolution in the ectomycorrhizal milk-cap (Lactarius) mushrooms.</title>
        <authorList>
            <consortium name="DOE Joint Genome Institute"/>
            <person name="Lebreton A."/>
            <person name="Tang N."/>
            <person name="Kuo A."/>
            <person name="LaButti K."/>
            <person name="Drula E."/>
            <person name="Barry K."/>
            <person name="Clum A."/>
            <person name="Lipzen A."/>
            <person name="Mousain D."/>
            <person name="Ng V."/>
            <person name="Wang R."/>
            <person name="Wang X."/>
            <person name="Dai Y."/>
            <person name="Henrissat B."/>
            <person name="Grigoriev I.V."/>
            <person name="Guerin-Laguette A."/>
            <person name="Yu F."/>
            <person name="Martin F.M."/>
        </authorList>
    </citation>
    <scope>NUCLEOTIDE SEQUENCE</scope>
    <source>
        <strain evidence="11">QP</strain>
    </source>
</reference>
<dbReference type="GO" id="GO:0020037">
    <property type="term" value="F:heme binding"/>
    <property type="evidence" value="ECO:0007669"/>
    <property type="project" value="InterPro"/>
</dbReference>
<evidence type="ECO:0000256" key="5">
    <source>
        <dbReference type="ARBA" id="ARBA00022723"/>
    </source>
</evidence>
<dbReference type="InterPro" id="IPR036396">
    <property type="entry name" value="Cyt_P450_sf"/>
</dbReference>
<dbReference type="EMBL" id="JAKELL010000012">
    <property type="protein sequence ID" value="KAH8995444.1"/>
    <property type="molecule type" value="Genomic_DNA"/>
</dbReference>
<dbReference type="GO" id="GO:0016705">
    <property type="term" value="F:oxidoreductase activity, acting on paired donors, with incorporation or reduction of molecular oxygen"/>
    <property type="evidence" value="ECO:0007669"/>
    <property type="project" value="InterPro"/>
</dbReference>
<comment type="cofactor">
    <cofactor evidence="1 9">
        <name>heme</name>
        <dbReference type="ChEBI" id="CHEBI:30413"/>
    </cofactor>
</comment>
<accession>A0AAD4LLN1</accession>
<keyword evidence="4 9" id="KW-0349">Heme</keyword>
<proteinExistence type="inferred from homology"/>
<dbReference type="PRINTS" id="PR00385">
    <property type="entry name" value="P450"/>
</dbReference>
<keyword evidence="5 9" id="KW-0479">Metal-binding</keyword>
<comment type="similarity">
    <text evidence="3">Belongs to the cytochrome P450 family.</text>
</comment>
<dbReference type="InterPro" id="IPR002401">
    <property type="entry name" value="Cyt_P450_E_grp-I"/>
</dbReference>
<name>A0AAD4LLN1_9AGAM</name>
<evidence type="ECO:0000313" key="11">
    <source>
        <dbReference type="EMBL" id="KAH8995444.1"/>
    </source>
</evidence>
<evidence type="ECO:0000256" key="10">
    <source>
        <dbReference type="SAM" id="Phobius"/>
    </source>
</evidence>
<dbReference type="SUPFAM" id="SSF48264">
    <property type="entry name" value="Cytochrome P450"/>
    <property type="match status" value="1"/>
</dbReference>
<dbReference type="PRINTS" id="PR00463">
    <property type="entry name" value="EP450I"/>
</dbReference>
<keyword evidence="10" id="KW-0472">Membrane</keyword>
<organism evidence="11 12">
    <name type="scientific">Lactarius akahatsu</name>
    <dbReference type="NCBI Taxonomy" id="416441"/>
    <lineage>
        <taxon>Eukaryota</taxon>
        <taxon>Fungi</taxon>
        <taxon>Dikarya</taxon>
        <taxon>Basidiomycota</taxon>
        <taxon>Agaricomycotina</taxon>
        <taxon>Agaricomycetes</taxon>
        <taxon>Russulales</taxon>
        <taxon>Russulaceae</taxon>
        <taxon>Lactarius</taxon>
    </lineage>
</organism>
<protein>
    <submittedName>
        <fullName evidence="11">Cytochrome P450</fullName>
    </submittedName>
</protein>
<dbReference type="InterPro" id="IPR001128">
    <property type="entry name" value="Cyt_P450"/>
</dbReference>
<feature type="binding site" description="axial binding residue" evidence="9">
    <location>
        <position position="475"/>
    </location>
    <ligand>
        <name>heme</name>
        <dbReference type="ChEBI" id="CHEBI:30413"/>
    </ligand>
    <ligandPart>
        <name>Fe</name>
        <dbReference type="ChEBI" id="CHEBI:18248"/>
    </ligandPart>
</feature>
<dbReference type="PANTHER" id="PTHR24305:SF166">
    <property type="entry name" value="CYTOCHROME P450 12A4, MITOCHONDRIAL-RELATED"/>
    <property type="match status" value="1"/>
</dbReference>
<evidence type="ECO:0000256" key="3">
    <source>
        <dbReference type="ARBA" id="ARBA00010617"/>
    </source>
</evidence>
<evidence type="ECO:0000256" key="7">
    <source>
        <dbReference type="ARBA" id="ARBA00023004"/>
    </source>
</evidence>
<evidence type="ECO:0000313" key="12">
    <source>
        <dbReference type="Proteomes" id="UP001201163"/>
    </source>
</evidence>
<dbReference type="Pfam" id="PF00067">
    <property type="entry name" value="p450"/>
    <property type="match status" value="1"/>
</dbReference>
<evidence type="ECO:0000256" key="8">
    <source>
        <dbReference type="ARBA" id="ARBA00023033"/>
    </source>
</evidence>
<keyword evidence="12" id="KW-1185">Reference proteome</keyword>
<keyword evidence="6" id="KW-0560">Oxidoreductase</keyword>
<dbReference type="InterPro" id="IPR050121">
    <property type="entry name" value="Cytochrome_P450_monoxygenase"/>
</dbReference>
<comment type="pathway">
    <text evidence="2">Secondary metabolite biosynthesis.</text>
</comment>
<gene>
    <name evidence="11" type="ORF">EDB92DRAFT_1934065</name>
</gene>
<sequence length="537" mass="60587">MTDLTAILSTLSAGLFSLIAFLYSRRRSGSLKDIRGPASSSFWLGNEADIRYQDEVGDCEFKWMREYGSAWRRTGFLGTDRLMLADPKASKHILHSAGYHYPKTIDRAQFSRLAAGNGLVAAEGQVHHRQRKIMSPAFSTHQVQSFLPLFHGTASKLVQKWKEVIAADPSGQPLVNVVGWFSRASLDIIGEAGFDFQFGSLDNLANPLVVRNDKDLVDSMLYPSWYDLVFKGTWKYIPRPLLEYVRYIPTREYRGLRSWLDNVRVFSRGLIKQSTDKGDGNDIMSVLLRANGSSNPKNKMPEDEMVDQIATFLSAGHETTAKALTWYFYALAKHPEAQVRIREEIALVRARAAGEEFTIADLDSMAYTLATLKESMRLDPIIWYTARTASRDDILPLAFPVTTKSGQQITSIPIKKGTPIDISLAVYNRLPDVWGEDANEWNPERFLDPLRGFKEASSNIGVFGSFFLATGTRGCIGWQFAVLEMQIIILALLDNFEFSLPPQNEKTKIYRRPSHVMLPMREGKEGTWMGLHIKPLN</sequence>
<evidence type="ECO:0000256" key="1">
    <source>
        <dbReference type="ARBA" id="ARBA00001971"/>
    </source>
</evidence>
<dbReference type="Proteomes" id="UP001201163">
    <property type="component" value="Unassembled WGS sequence"/>
</dbReference>
<comment type="caution">
    <text evidence="11">The sequence shown here is derived from an EMBL/GenBank/DDBJ whole genome shotgun (WGS) entry which is preliminary data.</text>
</comment>
<dbReference type="GO" id="GO:0005506">
    <property type="term" value="F:iron ion binding"/>
    <property type="evidence" value="ECO:0007669"/>
    <property type="project" value="InterPro"/>
</dbReference>
<dbReference type="Gene3D" id="1.10.630.10">
    <property type="entry name" value="Cytochrome P450"/>
    <property type="match status" value="1"/>
</dbReference>
<evidence type="ECO:0000256" key="9">
    <source>
        <dbReference type="PIRSR" id="PIRSR602401-1"/>
    </source>
</evidence>
<dbReference type="GO" id="GO:0004497">
    <property type="term" value="F:monooxygenase activity"/>
    <property type="evidence" value="ECO:0007669"/>
    <property type="project" value="UniProtKB-KW"/>
</dbReference>
<evidence type="ECO:0000256" key="6">
    <source>
        <dbReference type="ARBA" id="ARBA00023002"/>
    </source>
</evidence>
<dbReference type="PANTHER" id="PTHR24305">
    <property type="entry name" value="CYTOCHROME P450"/>
    <property type="match status" value="1"/>
</dbReference>
<keyword evidence="8" id="KW-0503">Monooxygenase</keyword>
<feature type="transmembrane region" description="Helical" evidence="10">
    <location>
        <begin position="6"/>
        <end position="23"/>
    </location>
</feature>
<keyword evidence="7 9" id="KW-0408">Iron</keyword>